<sequence length="630" mass="68297">MLGAAGAHENVPGHPVQVHPHVSPAQAAFDKLFWDIDDGVYPIGSRVDALKLLAWLRSAVPAGDVHRELQYRYMHCLLGFQHVAEGALDYAREGVAAARDAGDGASEAALRLCLGQQLVGHGDIGAARQEFERAAELARRSHDFNVHGIALVQRGHLRMDAGEVALGLQDLLDAQAVFEEGKVEFQIEFNLFSIAQAYRRIGDLDQADEYLGRVMDFGRARDDALVLGVTLVERARLRSAQGRHAEAEADLEEALALSRQRGSDDDVTMIHLALADVYNAASRPREALEALETASAGYARTGDSPEPGRIEFATGVARSRLGQHQAALDAFDRALPALLDRDDMPSVMLLYQARAISREALGDPAGALADLREYGRMRRDAAERITDQRVLALSHGFDARYRDLQNARLRLEQERTERLAAAERQKTPWRLASIALGGALVVLLVSLAVLQARRTLGLRRMASTDPLTGAANRRAIQQIATKTIAAADAPACLVLLDLDHFKQVNDRFGHGVGDQVLVRTVATWNTVLRQGDRLGRLGGEEFLVVLPGAGIGAGMQVAGRLLEATRAMDLSDLGEGLQLTVSLGVAQIGSGDRTLEAVLERADAALYKAKDNGRDRIELAEPRGTEDTSP</sequence>
<dbReference type="GO" id="GO:1902201">
    <property type="term" value="P:negative regulation of bacterial-type flagellum-dependent cell motility"/>
    <property type="evidence" value="ECO:0007669"/>
    <property type="project" value="TreeGrafter"/>
</dbReference>
<dbReference type="NCBIfam" id="TIGR00254">
    <property type="entry name" value="GGDEF"/>
    <property type="match status" value="1"/>
</dbReference>
<feature type="domain" description="GGDEF" evidence="5">
    <location>
        <begin position="489"/>
        <end position="622"/>
    </location>
</feature>
<dbReference type="InterPro" id="IPR050469">
    <property type="entry name" value="Diguanylate_Cyclase"/>
</dbReference>
<dbReference type="GO" id="GO:0043709">
    <property type="term" value="P:cell adhesion involved in single-species biofilm formation"/>
    <property type="evidence" value="ECO:0007669"/>
    <property type="project" value="TreeGrafter"/>
</dbReference>
<evidence type="ECO:0000256" key="4">
    <source>
        <dbReference type="SAM" id="Phobius"/>
    </source>
</evidence>
<dbReference type="InterPro" id="IPR029787">
    <property type="entry name" value="Nucleotide_cyclase"/>
</dbReference>
<evidence type="ECO:0000256" key="1">
    <source>
        <dbReference type="ARBA" id="ARBA00001946"/>
    </source>
</evidence>
<dbReference type="FunFam" id="3.30.70.270:FF:000001">
    <property type="entry name" value="Diguanylate cyclase domain protein"/>
    <property type="match status" value="1"/>
</dbReference>
<dbReference type="PANTHER" id="PTHR45138:SF9">
    <property type="entry name" value="DIGUANYLATE CYCLASE DGCM-RELATED"/>
    <property type="match status" value="1"/>
</dbReference>
<keyword evidence="4" id="KW-0812">Transmembrane</keyword>
<gene>
    <name evidence="6" type="ORF">SAMN02745674_00688</name>
</gene>
<dbReference type="GO" id="GO:0005886">
    <property type="term" value="C:plasma membrane"/>
    <property type="evidence" value="ECO:0007669"/>
    <property type="project" value="TreeGrafter"/>
</dbReference>
<dbReference type="SUPFAM" id="SSF55073">
    <property type="entry name" value="Nucleotide cyclase"/>
    <property type="match status" value="1"/>
</dbReference>
<feature type="transmembrane region" description="Helical" evidence="4">
    <location>
        <begin position="429"/>
        <end position="450"/>
    </location>
</feature>
<dbReference type="Proteomes" id="UP000190061">
    <property type="component" value="Unassembled WGS sequence"/>
</dbReference>
<reference evidence="6 7" key="1">
    <citation type="submission" date="2017-02" db="EMBL/GenBank/DDBJ databases">
        <authorList>
            <person name="Peterson S.W."/>
        </authorList>
    </citation>
    <scope>NUCLEOTIDE SEQUENCE [LARGE SCALE GENOMIC DNA]</scope>
    <source>
        <strain evidence="6 7">DSM 21749</strain>
    </source>
</reference>
<keyword evidence="4" id="KW-1133">Transmembrane helix</keyword>
<dbReference type="EC" id="2.7.7.65" evidence="2"/>
<evidence type="ECO:0000313" key="7">
    <source>
        <dbReference type="Proteomes" id="UP000190061"/>
    </source>
</evidence>
<comment type="cofactor">
    <cofactor evidence="1">
        <name>Mg(2+)</name>
        <dbReference type="ChEBI" id="CHEBI:18420"/>
    </cofactor>
</comment>
<protein>
    <recommendedName>
        <fullName evidence="2">diguanylate cyclase</fullName>
        <ecNumber evidence="2">2.7.7.65</ecNumber>
    </recommendedName>
</protein>
<dbReference type="PROSITE" id="PS50887">
    <property type="entry name" value="GGDEF"/>
    <property type="match status" value="1"/>
</dbReference>
<dbReference type="InterPro" id="IPR011990">
    <property type="entry name" value="TPR-like_helical_dom_sf"/>
</dbReference>
<keyword evidence="4" id="KW-0472">Membrane</keyword>
<name>A0A1T4N1J5_9GAMM</name>
<dbReference type="Gene3D" id="3.30.70.270">
    <property type="match status" value="1"/>
</dbReference>
<keyword evidence="7" id="KW-1185">Reference proteome</keyword>
<evidence type="ECO:0000256" key="3">
    <source>
        <dbReference type="ARBA" id="ARBA00034247"/>
    </source>
</evidence>
<dbReference type="SUPFAM" id="SSF48452">
    <property type="entry name" value="TPR-like"/>
    <property type="match status" value="2"/>
</dbReference>
<dbReference type="SMART" id="SM00267">
    <property type="entry name" value="GGDEF"/>
    <property type="match status" value="1"/>
</dbReference>
<comment type="catalytic activity">
    <reaction evidence="3">
        <text>2 GTP = 3',3'-c-di-GMP + 2 diphosphate</text>
        <dbReference type="Rhea" id="RHEA:24898"/>
        <dbReference type="ChEBI" id="CHEBI:33019"/>
        <dbReference type="ChEBI" id="CHEBI:37565"/>
        <dbReference type="ChEBI" id="CHEBI:58805"/>
        <dbReference type="EC" id="2.7.7.65"/>
    </reaction>
</comment>
<evidence type="ECO:0000256" key="2">
    <source>
        <dbReference type="ARBA" id="ARBA00012528"/>
    </source>
</evidence>
<dbReference type="GO" id="GO:0052621">
    <property type="term" value="F:diguanylate cyclase activity"/>
    <property type="evidence" value="ECO:0007669"/>
    <property type="project" value="UniProtKB-EC"/>
</dbReference>
<dbReference type="InterPro" id="IPR000160">
    <property type="entry name" value="GGDEF_dom"/>
</dbReference>
<dbReference type="PANTHER" id="PTHR45138">
    <property type="entry name" value="REGULATORY COMPONENTS OF SENSORY TRANSDUCTION SYSTEM"/>
    <property type="match status" value="1"/>
</dbReference>
<evidence type="ECO:0000259" key="5">
    <source>
        <dbReference type="PROSITE" id="PS50887"/>
    </source>
</evidence>
<evidence type="ECO:0000313" key="6">
    <source>
        <dbReference type="EMBL" id="SJZ73169.1"/>
    </source>
</evidence>
<proteinExistence type="predicted"/>
<dbReference type="CDD" id="cd01949">
    <property type="entry name" value="GGDEF"/>
    <property type="match status" value="1"/>
</dbReference>
<organism evidence="6 7">
    <name type="scientific">Lysobacter spongiicola DSM 21749</name>
    <dbReference type="NCBI Taxonomy" id="1122188"/>
    <lineage>
        <taxon>Bacteria</taxon>
        <taxon>Pseudomonadati</taxon>
        <taxon>Pseudomonadota</taxon>
        <taxon>Gammaproteobacteria</taxon>
        <taxon>Lysobacterales</taxon>
        <taxon>Lysobacteraceae</taxon>
        <taxon>Novilysobacter</taxon>
    </lineage>
</organism>
<dbReference type="Gene3D" id="1.25.40.10">
    <property type="entry name" value="Tetratricopeptide repeat domain"/>
    <property type="match status" value="2"/>
</dbReference>
<dbReference type="AlphaFoldDB" id="A0A1T4N1J5"/>
<dbReference type="InterPro" id="IPR043128">
    <property type="entry name" value="Rev_trsase/Diguanyl_cyclase"/>
</dbReference>
<dbReference type="EMBL" id="FUXP01000001">
    <property type="protein sequence ID" value="SJZ73169.1"/>
    <property type="molecule type" value="Genomic_DNA"/>
</dbReference>
<dbReference type="STRING" id="1122188.SAMN02745674_00688"/>
<dbReference type="Pfam" id="PF00990">
    <property type="entry name" value="GGDEF"/>
    <property type="match status" value="1"/>
</dbReference>
<dbReference type="Pfam" id="PF13424">
    <property type="entry name" value="TPR_12"/>
    <property type="match status" value="2"/>
</dbReference>
<accession>A0A1T4N1J5</accession>